<reference evidence="2" key="1">
    <citation type="journal article" date="2019" name="Int. J. Syst. Evol. Microbiol.">
        <title>The Global Catalogue of Microorganisms (GCM) 10K type strain sequencing project: providing services to taxonomists for standard genome sequencing and annotation.</title>
        <authorList>
            <consortium name="The Broad Institute Genomics Platform"/>
            <consortium name="The Broad Institute Genome Sequencing Center for Infectious Disease"/>
            <person name="Wu L."/>
            <person name="Ma J."/>
        </authorList>
    </citation>
    <scope>NUCLEOTIDE SEQUENCE [LARGE SCALE GENOMIC DNA]</scope>
    <source>
        <strain evidence="2">CGMCC 1.15399</strain>
    </source>
</reference>
<comment type="caution">
    <text evidence="1">The sequence shown here is derived from an EMBL/GenBank/DDBJ whole genome shotgun (WGS) entry which is preliminary data.</text>
</comment>
<evidence type="ECO:0000313" key="1">
    <source>
        <dbReference type="EMBL" id="MFD1536661.1"/>
    </source>
</evidence>
<proteinExistence type="predicted"/>
<gene>
    <name evidence="1" type="ORF">ACFSJ0_06430</name>
</gene>
<dbReference type="Proteomes" id="UP001597097">
    <property type="component" value="Unassembled WGS sequence"/>
</dbReference>
<protein>
    <submittedName>
        <fullName evidence="1">Uncharacterized protein</fullName>
    </submittedName>
</protein>
<accession>A0ABW4G1M4</accession>
<organism evidence="1 2">
    <name type="scientific">Nonomuraea guangzhouensis</name>
    <dbReference type="NCBI Taxonomy" id="1291555"/>
    <lineage>
        <taxon>Bacteria</taxon>
        <taxon>Bacillati</taxon>
        <taxon>Actinomycetota</taxon>
        <taxon>Actinomycetes</taxon>
        <taxon>Streptosporangiales</taxon>
        <taxon>Streptosporangiaceae</taxon>
        <taxon>Nonomuraea</taxon>
    </lineage>
</organism>
<keyword evidence="2" id="KW-1185">Reference proteome</keyword>
<evidence type="ECO:0000313" key="2">
    <source>
        <dbReference type="Proteomes" id="UP001597097"/>
    </source>
</evidence>
<dbReference type="RefSeq" id="WP_219530333.1">
    <property type="nucleotide sequence ID" value="NZ_JAHKRM010000008.1"/>
</dbReference>
<dbReference type="EMBL" id="JBHUCM010000005">
    <property type="protein sequence ID" value="MFD1536661.1"/>
    <property type="molecule type" value="Genomic_DNA"/>
</dbReference>
<name>A0ABW4G1M4_9ACTN</name>
<sequence>MLRRAERPEHPSWWSCPYRRSRALAAGNALPTPRRSLLGTCCGEPPTINVGKGELVARRR</sequence>